<evidence type="ECO:0000313" key="1">
    <source>
        <dbReference type="EMBL" id="KAG5575707.1"/>
    </source>
</evidence>
<name>A0A9J5WIN2_SOLCO</name>
<dbReference type="Proteomes" id="UP000824120">
    <property type="component" value="Chromosome 11"/>
</dbReference>
<evidence type="ECO:0000313" key="2">
    <source>
        <dbReference type="Proteomes" id="UP000824120"/>
    </source>
</evidence>
<comment type="caution">
    <text evidence="1">The sequence shown here is derived from an EMBL/GenBank/DDBJ whole genome shotgun (WGS) entry which is preliminary data.</text>
</comment>
<proteinExistence type="predicted"/>
<accession>A0A9J5WIN2</accession>
<reference evidence="1 2" key="1">
    <citation type="submission" date="2020-09" db="EMBL/GenBank/DDBJ databases">
        <title>De no assembly of potato wild relative species, Solanum commersonii.</title>
        <authorList>
            <person name="Cho K."/>
        </authorList>
    </citation>
    <scope>NUCLEOTIDE SEQUENCE [LARGE SCALE GENOMIC DNA]</scope>
    <source>
        <strain evidence="1">LZ3.2</strain>
        <tissue evidence="1">Leaf</tissue>
    </source>
</reference>
<protein>
    <submittedName>
        <fullName evidence="1">Uncharacterized protein</fullName>
    </submittedName>
</protein>
<organism evidence="1 2">
    <name type="scientific">Solanum commersonii</name>
    <name type="common">Commerson's wild potato</name>
    <name type="synonym">Commerson's nightshade</name>
    <dbReference type="NCBI Taxonomy" id="4109"/>
    <lineage>
        <taxon>Eukaryota</taxon>
        <taxon>Viridiplantae</taxon>
        <taxon>Streptophyta</taxon>
        <taxon>Embryophyta</taxon>
        <taxon>Tracheophyta</taxon>
        <taxon>Spermatophyta</taxon>
        <taxon>Magnoliopsida</taxon>
        <taxon>eudicotyledons</taxon>
        <taxon>Gunneridae</taxon>
        <taxon>Pentapetalae</taxon>
        <taxon>asterids</taxon>
        <taxon>lamiids</taxon>
        <taxon>Solanales</taxon>
        <taxon>Solanaceae</taxon>
        <taxon>Solanoideae</taxon>
        <taxon>Solaneae</taxon>
        <taxon>Solanum</taxon>
    </lineage>
</organism>
<dbReference type="AlphaFoldDB" id="A0A9J5WIN2"/>
<gene>
    <name evidence="1" type="ORF">H5410_055841</name>
</gene>
<dbReference type="EMBL" id="JACXVP010000011">
    <property type="protein sequence ID" value="KAG5575707.1"/>
    <property type="molecule type" value="Genomic_DNA"/>
</dbReference>
<keyword evidence="2" id="KW-1185">Reference proteome</keyword>
<sequence length="112" mass="12417">MAVYKAVTNGLVDPYTCISFISWPLIHRGGRKWTNAHRRPLNRRGVRERSGVGGARHHNFAIECEREATLASGEENEVEMKTGEGESICDFVGKNGDDSGDGFLRSILVVKQ</sequence>